<sequence length="134" mass="14744">MLAGGGRAHQGCDELAVPSVGPCREAHVGAMRLRRAGRAMRRASGACSSAIAPSQLCCRALPWLRCSCCAHIFRTAVVWFAHASSGWRPRYLCVVELISHLSYLSSVELMLIMCWKSCSQHTQNHTYELSHPGF</sequence>
<evidence type="ECO:0000313" key="2">
    <source>
        <dbReference type="Proteomes" id="UP000000768"/>
    </source>
</evidence>
<name>A0A1Z5R5M8_SORBI</name>
<dbReference type="InParanoid" id="A0A1Z5R5M8"/>
<proteinExistence type="predicted"/>
<dbReference type="AlphaFoldDB" id="A0A1Z5R5M8"/>
<organism evidence="1 2">
    <name type="scientific">Sorghum bicolor</name>
    <name type="common">Sorghum</name>
    <name type="synonym">Sorghum vulgare</name>
    <dbReference type="NCBI Taxonomy" id="4558"/>
    <lineage>
        <taxon>Eukaryota</taxon>
        <taxon>Viridiplantae</taxon>
        <taxon>Streptophyta</taxon>
        <taxon>Embryophyta</taxon>
        <taxon>Tracheophyta</taxon>
        <taxon>Spermatophyta</taxon>
        <taxon>Magnoliopsida</taxon>
        <taxon>Liliopsida</taxon>
        <taxon>Poales</taxon>
        <taxon>Poaceae</taxon>
        <taxon>PACMAD clade</taxon>
        <taxon>Panicoideae</taxon>
        <taxon>Andropogonodae</taxon>
        <taxon>Andropogoneae</taxon>
        <taxon>Sorghinae</taxon>
        <taxon>Sorghum</taxon>
    </lineage>
</organism>
<keyword evidence="2" id="KW-1185">Reference proteome</keyword>
<protein>
    <submittedName>
        <fullName evidence="1">Uncharacterized protein</fullName>
    </submittedName>
</protein>
<gene>
    <name evidence="1" type="ORF">SORBI_3008G088854</name>
</gene>
<accession>A0A1Z5R5M8</accession>
<dbReference type="Gramene" id="OQU79030">
    <property type="protein sequence ID" value="OQU79030"/>
    <property type="gene ID" value="SORBI_3008G088854"/>
</dbReference>
<dbReference type="EMBL" id="CM000767">
    <property type="protein sequence ID" value="OQU79030.1"/>
    <property type="molecule type" value="Genomic_DNA"/>
</dbReference>
<dbReference type="Proteomes" id="UP000000768">
    <property type="component" value="Chromosome 8"/>
</dbReference>
<evidence type="ECO:0000313" key="1">
    <source>
        <dbReference type="EMBL" id="OQU79030.1"/>
    </source>
</evidence>
<reference evidence="1 2" key="1">
    <citation type="journal article" date="2009" name="Nature">
        <title>The Sorghum bicolor genome and the diversification of grasses.</title>
        <authorList>
            <person name="Paterson A.H."/>
            <person name="Bowers J.E."/>
            <person name="Bruggmann R."/>
            <person name="Dubchak I."/>
            <person name="Grimwood J."/>
            <person name="Gundlach H."/>
            <person name="Haberer G."/>
            <person name="Hellsten U."/>
            <person name="Mitros T."/>
            <person name="Poliakov A."/>
            <person name="Schmutz J."/>
            <person name="Spannagl M."/>
            <person name="Tang H."/>
            <person name="Wang X."/>
            <person name="Wicker T."/>
            <person name="Bharti A.K."/>
            <person name="Chapman J."/>
            <person name="Feltus F.A."/>
            <person name="Gowik U."/>
            <person name="Grigoriev I.V."/>
            <person name="Lyons E."/>
            <person name="Maher C.A."/>
            <person name="Martis M."/>
            <person name="Narechania A."/>
            <person name="Otillar R.P."/>
            <person name="Penning B.W."/>
            <person name="Salamov A.A."/>
            <person name="Wang Y."/>
            <person name="Zhang L."/>
            <person name="Carpita N.C."/>
            <person name="Freeling M."/>
            <person name="Gingle A.R."/>
            <person name="Hash C.T."/>
            <person name="Keller B."/>
            <person name="Klein P."/>
            <person name="Kresovich S."/>
            <person name="McCann M.C."/>
            <person name="Ming R."/>
            <person name="Peterson D.G."/>
            <person name="Mehboob-ur-Rahman"/>
            <person name="Ware D."/>
            <person name="Westhoff P."/>
            <person name="Mayer K.F."/>
            <person name="Messing J."/>
            <person name="Rokhsar D.S."/>
        </authorList>
    </citation>
    <scope>NUCLEOTIDE SEQUENCE [LARGE SCALE GENOMIC DNA]</scope>
    <source>
        <strain evidence="2">cv. BTx623</strain>
    </source>
</reference>
<reference evidence="2" key="2">
    <citation type="journal article" date="2018" name="Plant J.">
        <title>The Sorghum bicolor reference genome: improved assembly, gene annotations, a transcriptome atlas, and signatures of genome organization.</title>
        <authorList>
            <person name="McCormick R.F."/>
            <person name="Truong S.K."/>
            <person name="Sreedasyam A."/>
            <person name="Jenkins J."/>
            <person name="Shu S."/>
            <person name="Sims D."/>
            <person name="Kennedy M."/>
            <person name="Amirebrahimi M."/>
            <person name="Weers B.D."/>
            <person name="McKinley B."/>
            <person name="Mattison A."/>
            <person name="Morishige D.T."/>
            <person name="Grimwood J."/>
            <person name="Schmutz J."/>
            <person name="Mullet J.E."/>
        </authorList>
    </citation>
    <scope>NUCLEOTIDE SEQUENCE [LARGE SCALE GENOMIC DNA]</scope>
    <source>
        <strain evidence="2">cv. BTx623</strain>
    </source>
</reference>